<gene>
    <name evidence="4" type="ordered locus">Mmol_2235</name>
</gene>
<feature type="chain" id="PRO_5002973291" evidence="3">
    <location>
        <begin position="23"/>
        <end position="429"/>
    </location>
</feature>
<dbReference type="EMBL" id="CP001672">
    <property type="protein sequence ID" value="ACT49137.1"/>
    <property type="molecule type" value="Genomic_DNA"/>
</dbReference>
<keyword evidence="5" id="KW-1185">Reference proteome</keyword>
<organism evidence="4 5">
    <name type="scientific">Methylotenera mobilis (strain JLW8 / ATCC BAA-1282 / DSM 17540)</name>
    <dbReference type="NCBI Taxonomy" id="583345"/>
    <lineage>
        <taxon>Bacteria</taxon>
        <taxon>Pseudomonadati</taxon>
        <taxon>Pseudomonadota</taxon>
        <taxon>Betaproteobacteria</taxon>
        <taxon>Nitrosomonadales</taxon>
        <taxon>Methylophilaceae</taxon>
        <taxon>Methylotenera</taxon>
    </lineage>
</organism>
<dbReference type="KEGG" id="mmb:Mmol_2235"/>
<dbReference type="eggNOG" id="COG1538">
    <property type="taxonomic scope" value="Bacteria"/>
</dbReference>
<feature type="signal peptide" evidence="3">
    <location>
        <begin position="1"/>
        <end position="22"/>
    </location>
</feature>
<proteinExistence type="inferred from homology"/>
<dbReference type="STRING" id="583345.Mmol_2235"/>
<evidence type="ECO:0000313" key="4">
    <source>
        <dbReference type="EMBL" id="ACT49137.1"/>
    </source>
</evidence>
<evidence type="ECO:0000313" key="5">
    <source>
        <dbReference type="Proteomes" id="UP000002742"/>
    </source>
</evidence>
<dbReference type="Proteomes" id="UP000002742">
    <property type="component" value="Chromosome"/>
</dbReference>
<accession>C6WT75</accession>
<keyword evidence="3" id="KW-0732">Signal</keyword>
<dbReference type="Pfam" id="PF02321">
    <property type="entry name" value="OEP"/>
    <property type="match status" value="2"/>
</dbReference>
<comment type="similarity">
    <text evidence="1">Belongs to the outer membrane factor (OMF) (TC 1.B.17) family.</text>
</comment>
<keyword evidence="2" id="KW-0175">Coiled coil</keyword>
<reference evidence="5" key="1">
    <citation type="submission" date="2009-07" db="EMBL/GenBank/DDBJ databases">
        <title>Complete sequence of Methylotenera mobilis JLW8.</title>
        <authorList>
            <consortium name="US DOE Joint Genome Institute"/>
            <person name="Lucas S."/>
            <person name="Copeland A."/>
            <person name="Lapidus A."/>
            <person name="Glavina del Rio T."/>
            <person name="Tice H."/>
            <person name="Bruce D."/>
            <person name="Goodwin L."/>
            <person name="Pitluck S."/>
            <person name="LaButti K.M."/>
            <person name="Clum A."/>
            <person name="Larimer F."/>
            <person name="Land M."/>
            <person name="Hauser L."/>
            <person name="Kyrpides N."/>
            <person name="Mikhailova N."/>
            <person name="Kayluzhnaya M."/>
            <person name="Chistoserdova L."/>
        </authorList>
    </citation>
    <scope>NUCLEOTIDE SEQUENCE [LARGE SCALE GENOMIC DNA]</scope>
    <source>
        <strain evidence="5">JLW8 / ATCC BAA-1282 / DSM 17540</strain>
    </source>
</reference>
<reference evidence="4 5" key="2">
    <citation type="journal article" date="2011" name="J. Bacteriol.">
        <title>Genomes of three methylotrophs from a single niche uncover genetic and metabolic divergence of Methylophilaceae.</title>
        <authorList>
            <person name="Lapidus A."/>
            <person name="Clum A."/>
            <person name="Labutti K."/>
            <person name="Kaluzhnaya M.G."/>
            <person name="Lim S."/>
            <person name="Beck D.A."/>
            <person name="Glavina Del Rio T."/>
            <person name="Nolan M."/>
            <person name="Mavromatis K."/>
            <person name="Huntemann M."/>
            <person name="Lucas S."/>
            <person name="Lidstrom M.E."/>
            <person name="Ivanova N."/>
            <person name="Chistoserdova L."/>
        </authorList>
    </citation>
    <scope>NUCLEOTIDE SEQUENCE [LARGE SCALE GENOMIC DNA]</scope>
    <source>
        <strain evidence="5">JLW8 / ATCC BAA-1282 / DSM 17540</strain>
    </source>
</reference>
<dbReference type="PANTHER" id="PTHR30203">
    <property type="entry name" value="OUTER MEMBRANE CATION EFFLUX PROTEIN"/>
    <property type="match status" value="1"/>
</dbReference>
<protein>
    <submittedName>
        <fullName evidence="4">Outer membrane efflux protein</fullName>
    </submittedName>
</protein>
<evidence type="ECO:0000256" key="1">
    <source>
        <dbReference type="ARBA" id="ARBA00007613"/>
    </source>
</evidence>
<dbReference type="AlphaFoldDB" id="C6WT75"/>
<dbReference type="SUPFAM" id="SSF56954">
    <property type="entry name" value="Outer membrane efflux proteins (OEP)"/>
    <property type="match status" value="1"/>
</dbReference>
<dbReference type="HOGENOM" id="CLU_012817_14_4_4"/>
<sequence>MLKKVAYLLVLGFLSNVPTAYAETDLAHLTLDAARQLFQANNKELTSARRMVQGAEANAITASQKPNPSLSVGVSSFNLNRSAGNRNQNGSNSLSDQTLNSSVQVSQWIERGDKRELRMASAKNAIKASNYDLKDAERQLLLSFNDAYYDLVLAQETEKILASNRASYEKAIQAAELRLKVGDIAASDVARMRVDLLKIQNDIRQAKANREKAQANLAYMMGQENEAARLYAQDGWPALSQAVSTVQDVDARPDVLAADARTRQAEENQRLANALKTRDVNIALQYQRFPGQMPGSDTNTIGAAITIPLFTNYEYQGEIAKAEVDLTSALEAKQQARASAVSEISRARADLNAALEKVNRFDTQILTEAQKAADAAEFAYNHGATGITDLLDARRILRSIQLDAATAHADYAKALAAWQAAIKTEDYQN</sequence>
<evidence type="ECO:0000256" key="2">
    <source>
        <dbReference type="SAM" id="Coils"/>
    </source>
</evidence>
<name>C6WT75_METML</name>
<dbReference type="Gene3D" id="1.20.1600.10">
    <property type="entry name" value="Outer membrane efflux proteins (OEP)"/>
    <property type="match status" value="1"/>
</dbReference>
<dbReference type="GO" id="GO:0015562">
    <property type="term" value="F:efflux transmembrane transporter activity"/>
    <property type="evidence" value="ECO:0007669"/>
    <property type="project" value="InterPro"/>
</dbReference>
<dbReference type="OrthoDB" id="9763626at2"/>
<dbReference type="InterPro" id="IPR003423">
    <property type="entry name" value="OMP_efflux"/>
</dbReference>
<feature type="coiled-coil region" evidence="2">
    <location>
        <begin position="189"/>
        <end position="216"/>
    </location>
</feature>
<dbReference type="PANTHER" id="PTHR30203:SF30">
    <property type="entry name" value="OUTER MEMBRANE PROTEIN-RELATED"/>
    <property type="match status" value="1"/>
</dbReference>
<evidence type="ECO:0000256" key="3">
    <source>
        <dbReference type="SAM" id="SignalP"/>
    </source>
</evidence>
<dbReference type="InterPro" id="IPR010131">
    <property type="entry name" value="MdtP/NodT-like"/>
</dbReference>